<reference evidence="2" key="1">
    <citation type="submission" date="2022-03" db="EMBL/GenBank/DDBJ databases">
        <authorList>
            <person name="Tunstrom K."/>
        </authorList>
    </citation>
    <scope>NUCLEOTIDE SEQUENCE</scope>
</reference>
<protein>
    <submittedName>
        <fullName evidence="2">Uncharacterized protein</fullName>
    </submittedName>
</protein>
<evidence type="ECO:0000313" key="2">
    <source>
        <dbReference type="EMBL" id="CAH2096243.1"/>
    </source>
</evidence>
<dbReference type="GO" id="GO:0005886">
    <property type="term" value="C:plasma membrane"/>
    <property type="evidence" value="ECO:0007669"/>
    <property type="project" value="TreeGrafter"/>
</dbReference>
<feature type="transmembrane region" description="Helical" evidence="1">
    <location>
        <begin position="193"/>
        <end position="213"/>
    </location>
</feature>
<proteinExistence type="predicted"/>
<keyword evidence="1" id="KW-1133">Transmembrane helix</keyword>
<comment type="caution">
    <text evidence="2">The sequence shown here is derived from an EMBL/GenBank/DDBJ whole genome shotgun (WGS) entry which is preliminary data.</text>
</comment>
<feature type="transmembrane region" description="Helical" evidence="1">
    <location>
        <begin position="225"/>
        <end position="246"/>
    </location>
</feature>
<feature type="transmembrane region" description="Helical" evidence="1">
    <location>
        <begin position="160"/>
        <end position="181"/>
    </location>
</feature>
<organism evidence="2 3">
    <name type="scientific">Euphydryas editha</name>
    <name type="common">Edith's checkerspot</name>
    <dbReference type="NCBI Taxonomy" id="104508"/>
    <lineage>
        <taxon>Eukaryota</taxon>
        <taxon>Metazoa</taxon>
        <taxon>Ecdysozoa</taxon>
        <taxon>Arthropoda</taxon>
        <taxon>Hexapoda</taxon>
        <taxon>Insecta</taxon>
        <taxon>Pterygota</taxon>
        <taxon>Neoptera</taxon>
        <taxon>Endopterygota</taxon>
        <taxon>Lepidoptera</taxon>
        <taxon>Glossata</taxon>
        <taxon>Ditrysia</taxon>
        <taxon>Papilionoidea</taxon>
        <taxon>Nymphalidae</taxon>
        <taxon>Nymphalinae</taxon>
        <taxon>Euphydryas</taxon>
    </lineage>
</organism>
<dbReference type="PANTHER" id="PTHR43243">
    <property type="entry name" value="INNER MEMBRANE TRANSPORTER YGJI-RELATED"/>
    <property type="match status" value="1"/>
</dbReference>
<name>A0AAU9UDY2_EUPED</name>
<feature type="transmembrane region" description="Helical" evidence="1">
    <location>
        <begin position="588"/>
        <end position="617"/>
    </location>
</feature>
<sequence>MSKLSVLGGGEACGARWTLGALLLAPLAAANSSYCAVPAVLLLGSFTILATFTCRDLKKLAEFLPPSKTARGRRERNLRSFGDFMAMWMCFLSHLVAVAVCARILSATADHVTGGRTRRWLFGYETRSLGEPWPDVLGVTVVMVVCAMFMCGLEESMMFTFMLLIILYIFSQCFAIFGLINLDITNIKIPIPITIYELFAAGAPISYAFCVVSPPKENETMKKKLIVMVILPTVVLSSLCFLYTNMLKGTSIDAALPVTTLLEARAASWVCPVLAAITVAGVCLALTELCPILFAVLVALASPEWKVLTRSMTYESTTTGSPVLAVFTAGSLSAILAFACPLSHMITLMNASHLLSVSIQAFHFIIMQCVPTTEQMEAGDVEYKRLGNENPSRAAKSSEKKAKRGLWFIPSAIRHTKTLESIKSKVGKDTEDRECLLLDEYSGCPTDDIDQGISGSSGTRGLTLAEEEDIPSDLEATDGEISSGDDSTDIDAVVKEYRDRIQVVAAIPEANLPVPPCMRGARWSAVGAVIQVLADAFIAVAFCDEAIRVPMFTTGLLLWLSGTLVSTWQPCHNIGVKRLQKLEGPVTMMLSLLFLTPLLISSWPAIILFAGAGVVIYARCERWCGDLAVQQARNTLERRKIRRVPSAVPLTGTRVTHIDTVYIARYVFL</sequence>
<dbReference type="GO" id="GO:0015171">
    <property type="term" value="F:amino acid transmembrane transporter activity"/>
    <property type="evidence" value="ECO:0007669"/>
    <property type="project" value="TreeGrafter"/>
</dbReference>
<gene>
    <name evidence="2" type="ORF">EEDITHA_LOCUS11609</name>
</gene>
<feature type="transmembrane region" description="Helical" evidence="1">
    <location>
        <begin position="320"/>
        <end position="339"/>
    </location>
</feature>
<feature type="transmembrane region" description="Helical" evidence="1">
    <location>
        <begin position="81"/>
        <end position="105"/>
    </location>
</feature>
<feature type="transmembrane region" description="Helical" evidence="1">
    <location>
        <begin position="266"/>
        <end position="299"/>
    </location>
</feature>
<evidence type="ECO:0000256" key="1">
    <source>
        <dbReference type="SAM" id="Phobius"/>
    </source>
</evidence>
<evidence type="ECO:0000313" key="3">
    <source>
        <dbReference type="Proteomes" id="UP001153954"/>
    </source>
</evidence>
<dbReference type="PANTHER" id="PTHR43243:SF98">
    <property type="entry name" value="TORN AND DIMINISHED RHABDOMERES, ISOFORM D"/>
    <property type="match status" value="1"/>
</dbReference>
<feature type="transmembrane region" description="Helical" evidence="1">
    <location>
        <begin position="136"/>
        <end position="153"/>
    </location>
</feature>
<dbReference type="EMBL" id="CAKOGL010000016">
    <property type="protein sequence ID" value="CAH2096243.1"/>
    <property type="molecule type" value="Genomic_DNA"/>
</dbReference>
<keyword evidence="1" id="KW-0812">Transmembrane</keyword>
<keyword evidence="1" id="KW-0472">Membrane</keyword>
<dbReference type="AlphaFoldDB" id="A0AAU9UDY2"/>
<feature type="transmembrane region" description="Helical" evidence="1">
    <location>
        <begin position="36"/>
        <end position="54"/>
    </location>
</feature>
<keyword evidence="3" id="KW-1185">Reference proteome</keyword>
<dbReference type="Proteomes" id="UP001153954">
    <property type="component" value="Unassembled WGS sequence"/>
</dbReference>
<accession>A0AAU9UDY2</accession>